<gene>
    <name evidence="2" type="ORF">NOX80_12370</name>
</gene>
<keyword evidence="3" id="KW-1185">Reference proteome</keyword>
<dbReference type="Proteomes" id="UP001059844">
    <property type="component" value="Chromosome"/>
</dbReference>
<dbReference type="RefSeq" id="WP_256550101.1">
    <property type="nucleotide sequence ID" value="NZ_CP101751.1"/>
</dbReference>
<organism evidence="2 3">
    <name type="scientific">Flavobacterium cerinum</name>
    <dbReference type="NCBI Taxonomy" id="2502784"/>
    <lineage>
        <taxon>Bacteria</taxon>
        <taxon>Pseudomonadati</taxon>
        <taxon>Bacteroidota</taxon>
        <taxon>Flavobacteriia</taxon>
        <taxon>Flavobacteriales</taxon>
        <taxon>Flavobacteriaceae</taxon>
        <taxon>Flavobacterium</taxon>
    </lineage>
</organism>
<reference evidence="2" key="1">
    <citation type="submission" date="2022-07" db="EMBL/GenBank/DDBJ databases">
        <title>Isolation, identification, and degradation of a PFOSA degrading strain from sewage treatment plant.</title>
        <authorList>
            <person name="Zhang L."/>
            <person name="Huo Y."/>
        </authorList>
    </citation>
    <scope>NUCLEOTIDE SEQUENCE</scope>
    <source>
        <strain evidence="2">C1</strain>
    </source>
</reference>
<evidence type="ECO:0000259" key="1">
    <source>
        <dbReference type="Pfam" id="PF09346"/>
    </source>
</evidence>
<sequence>MAFPVEEKYIIAAEDELGIEFPECFRFKMIEENGGEIVTEEDDWQLFPFFDQSDPKRISRTCNHIVLENDNVKASEHFPTEGIAIASNGCGDFLLFLPSLQDRKILGSEIFLWTHENGIIEKIAETIEELNDN</sequence>
<feature type="domain" description="Knr4/Smi1-like" evidence="1">
    <location>
        <begin position="4"/>
        <end position="130"/>
    </location>
</feature>
<name>A0ABY5IQ64_9FLAO</name>
<dbReference type="InterPro" id="IPR018958">
    <property type="entry name" value="Knr4/Smi1-like_dom"/>
</dbReference>
<accession>A0ABY5IQ64</accession>
<protein>
    <submittedName>
        <fullName evidence="2">SMI1/KNR4 family protein</fullName>
    </submittedName>
</protein>
<evidence type="ECO:0000313" key="3">
    <source>
        <dbReference type="Proteomes" id="UP001059844"/>
    </source>
</evidence>
<dbReference type="Gene3D" id="3.40.1580.10">
    <property type="entry name" value="SMI1/KNR4-like"/>
    <property type="match status" value="1"/>
</dbReference>
<evidence type="ECO:0000313" key="2">
    <source>
        <dbReference type="EMBL" id="UUC44426.1"/>
    </source>
</evidence>
<dbReference type="EMBL" id="CP101751">
    <property type="protein sequence ID" value="UUC44426.1"/>
    <property type="molecule type" value="Genomic_DNA"/>
</dbReference>
<dbReference type="SUPFAM" id="SSF160631">
    <property type="entry name" value="SMI1/KNR4-like"/>
    <property type="match status" value="1"/>
</dbReference>
<dbReference type="Pfam" id="PF09346">
    <property type="entry name" value="SMI1_KNR4"/>
    <property type="match status" value="1"/>
</dbReference>
<dbReference type="InterPro" id="IPR037883">
    <property type="entry name" value="Knr4/Smi1-like_sf"/>
</dbReference>
<proteinExistence type="predicted"/>